<name>A0A1Y2A5S5_9PLEO</name>
<comment type="similarity">
    <text evidence="2 9">Belongs to the cytochrome P450 family.</text>
</comment>
<keyword evidence="10" id="KW-0812">Transmembrane</keyword>
<feature type="binding site" description="axial binding residue" evidence="8">
    <location>
        <position position="470"/>
    </location>
    <ligand>
        <name>heme</name>
        <dbReference type="ChEBI" id="CHEBI:30413"/>
    </ligand>
    <ligandPart>
        <name>Fe</name>
        <dbReference type="ChEBI" id="CHEBI:18248"/>
    </ligandPart>
</feature>
<keyword evidence="10" id="KW-1133">Transmembrane helix</keyword>
<dbReference type="GO" id="GO:0020037">
    <property type="term" value="F:heme binding"/>
    <property type="evidence" value="ECO:0007669"/>
    <property type="project" value="InterPro"/>
</dbReference>
<dbReference type="CDD" id="cd11063">
    <property type="entry name" value="CYP52"/>
    <property type="match status" value="1"/>
</dbReference>
<evidence type="ECO:0000313" key="11">
    <source>
        <dbReference type="EMBL" id="ORY17853.1"/>
    </source>
</evidence>
<keyword evidence="7 9" id="KW-0503">Monooxygenase</keyword>
<dbReference type="PRINTS" id="PR01239">
    <property type="entry name" value="EP450IICYP52"/>
</dbReference>
<organism evidence="11 12">
    <name type="scientific">Clohesyomyces aquaticus</name>
    <dbReference type="NCBI Taxonomy" id="1231657"/>
    <lineage>
        <taxon>Eukaryota</taxon>
        <taxon>Fungi</taxon>
        <taxon>Dikarya</taxon>
        <taxon>Ascomycota</taxon>
        <taxon>Pezizomycotina</taxon>
        <taxon>Dothideomycetes</taxon>
        <taxon>Pleosporomycetidae</taxon>
        <taxon>Pleosporales</taxon>
        <taxon>Lindgomycetaceae</taxon>
        <taxon>Clohesyomyces</taxon>
    </lineage>
</organism>
<evidence type="ECO:0000256" key="1">
    <source>
        <dbReference type="ARBA" id="ARBA00001971"/>
    </source>
</evidence>
<evidence type="ECO:0000256" key="10">
    <source>
        <dbReference type="SAM" id="Phobius"/>
    </source>
</evidence>
<comment type="cofactor">
    <cofactor evidence="1 8">
        <name>heme</name>
        <dbReference type="ChEBI" id="CHEBI:30413"/>
    </cofactor>
</comment>
<dbReference type="InterPro" id="IPR002974">
    <property type="entry name" value="Cyt_P450_E_CYP52_ascomycetes"/>
</dbReference>
<keyword evidence="3 8" id="KW-0349">Heme</keyword>
<dbReference type="PANTHER" id="PTHR24287">
    <property type="entry name" value="P450, PUTATIVE (EUROFUNG)-RELATED"/>
    <property type="match status" value="1"/>
</dbReference>
<dbReference type="PRINTS" id="PR00464">
    <property type="entry name" value="EP450II"/>
</dbReference>
<protein>
    <submittedName>
        <fullName evidence="11">Cytochrome P450 alkane hydroxylase-like protein</fullName>
    </submittedName>
</protein>
<dbReference type="Pfam" id="PF00067">
    <property type="entry name" value="p450"/>
    <property type="match status" value="1"/>
</dbReference>
<dbReference type="Gene3D" id="1.10.630.10">
    <property type="entry name" value="Cytochrome P450"/>
    <property type="match status" value="1"/>
</dbReference>
<dbReference type="GO" id="GO:0016712">
    <property type="term" value="F:oxidoreductase activity, acting on paired donors, with incorporation or reduction of molecular oxygen, reduced flavin or flavoprotein as one donor, and incorporation of one atom of oxygen"/>
    <property type="evidence" value="ECO:0007669"/>
    <property type="project" value="InterPro"/>
</dbReference>
<dbReference type="GO" id="GO:0005506">
    <property type="term" value="F:iron ion binding"/>
    <property type="evidence" value="ECO:0007669"/>
    <property type="project" value="InterPro"/>
</dbReference>
<dbReference type="STRING" id="1231657.A0A1Y2A5S5"/>
<dbReference type="InterPro" id="IPR002402">
    <property type="entry name" value="Cyt_P450_E_grp-II"/>
</dbReference>
<dbReference type="PRINTS" id="PR00385">
    <property type="entry name" value="P450"/>
</dbReference>
<dbReference type="EMBL" id="MCFA01000010">
    <property type="protein sequence ID" value="ORY17853.1"/>
    <property type="molecule type" value="Genomic_DNA"/>
</dbReference>
<dbReference type="OrthoDB" id="1470350at2759"/>
<dbReference type="PROSITE" id="PS00086">
    <property type="entry name" value="CYTOCHROME_P450"/>
    <property type="match status" value="1"/>
</dbReference>
<evidence type="ECO:0000256" key="6">
    <source>
        <dbReference type="ARBA" id="ARBA00023004"/>
    </source>
</evidence>
<dbReference type="InterPro" id="IPR047146">
    <property type="entry name" value="Cyt_P450_E_CYP52_fungi"/>
</dbReference>
<accession>A0A1Y2A5S5</accession>
<keyword evidence="10" id="KW-0472">Membrane</keyword>
<evidence type="ECO:0000313" key="12">
    <source>
        <dbReference type="Proteomes" id="UP000193144"/>
    </source>
</evidence>
<gene>
    <name evidence="11" type="ORF">BCR34DRAFT_474298</name>
</gene>
<evidence type="ECO:0000256" key="3">
    <source>
        <dbReference type="ARBA" id="ARBA00022617"/>
    </source>
</evidence>
<comment type="caution">
    <text evidence="11">The sequence shown here is derived from an EMBL/GenBank/DDBJ whole genome shotgun (WGS) entry which is preliminary data.</text>
</comment>
<feature type="transmembrane region" description="Helical" evidence="10">
    <location>
        <begin position="18"/>
        <end position="36"/>
    </location>
</feature>
<dbReference type="PANTHER" id="PTHR24287:SF17">
    <property type="entry name" value="P450, PUTATIVE (EUROFUNG)-RELATED"/>
    <property type="match status" value="1"/>
</dbReference>
<evidence type="ECO:0000256" key="2">
    <source>
        <dbReference type="ARBA" id="ARBA00010617"/>
    </source>
</evidence>
<keyword evidence="4 8" id="KW-0479">Metal-binding</keyword>
<reference evidence="11 12" key="1">
    <citation type="submission" date="2016-07" db="EMBL/GenBank/DDBJ databases">
        <title>Pervasive Adenine N6-methylation of Active Genes in Fungi.</title>
        <authorList>
            <consortium name="DOE Joint Genome Institute"/>
            <person name="Mondo S.J."/>
            <person name="Dannebaum R.O."/>
            <person name="Kuo R.C."/>
            <person name="Labutti K."/>
            <person name="Haridas S."/>
            <person name="Kuo A."/>
            <person name="Salamov A."/>
            <person name="Ahrendt S.R."/>
            <person name="Lipzen A."/>
            <person name="Sullivan W."/>
            <person name="Andreopoulos W.B."/>
            <person name="Clum A."/>
            <person name="Lindquist E."/>
            <person name="Daum C."/>
            <person name="Ramamoorthy G.K."/>
            <person name="Gryganskyi A."/>
            <person name="Culley D."/>
            <person name="Magnuson J.K."/>
            <person name="James T.Y."/>
            <person name="O'Malley M.A."/>
            <person name="Stajich J.E."/>
            <person name="Spatafora J.W."/>
            <person name="Visel A."/>
            <person name="Grigoriev I.V."/>
        </authorList>
    </citation>
    <scope>NUCLEOTIDE SEQUENCE [LARGE SCALE GENOMIC DNA]</scope>
    <source>
        <strain evidence="11 12">CBS 115471</strain>
    </source>
</reference>
<keyword evidence="12" id="KW-1185">Reference proteome</keyword>
<dbReference type="InterPro" id="IPR001128">
    <property type="entry name" value="Cyt_P450"/>
</dbReference>
<dbReference type="SUPFAM" id="SSF48264">
    <property type="entry name" value="Cytochrome P450"/>
    <property type="match status" value="1"/>
</dbReference>
<evidence type="ECO:0000256" key="8">
    <source>
        <dbReference type="PIRSR" id="PIRSR602402-1"/>
    </source>
</evidence>
<evidence type="ECO:0000256" key="9">
    <source>
        <dbReference type="RuleBase" id="RU000461"/>
    </source>
</evidence>
<dbReference type="AlphaFoldDB" id="A0A1Y2A5S5"/>
<keyword evidence="6 8" id="KW-0408">Iron</keyword>
<sequence length="524" mass="60165">MASPAQPTSTSPSKSHPLLLYLCAYLFVLYILYTRLNLYLTRRRMKLDNNCQPCPHRLNKDPILGLDILRQNLNNAANKKILEVTYNRFLRFSSYTIQSRIMTMPLIITIEPENVKTILSTKFKDYSFGARNKAFGPLLGTGIFNSDGERWANSRHLLRPNFVREQVADLAMLERHYRIMRKWIPERGTTVDVQDLFFKLTIDTATEFLFAHSTNSLKMMPGLDGKEAENEDTVFAKAFTFAQEDVVTRSRLGFLDRFRRNKEGKEAIRICHEYVDKWVADAVRIREQLDNAEKGGRGQEERYVFIQELAKQTKDKKRIRDEVMNILLAGRDTTASLLSNMFFEIAKRPEIWKKLREEVEVLGGRAPTYEELRGLKYLKWCLNESLRLNPVVPGNSRYAIRDTILPLGGGPSGTSPLFIPRGTLIGYSVYSMHRRTDFFGPDALEFRPERWESLRPGWEYLPFNGGPRICLGQQYALTEASYVTCRLVQEFGGLESRSETGVWREGLTLTCCSGDGVKVGFVEG</sequence>
<dbReference type="InterPro" id="IPR036396">
    <property type="entry name" value="Cyt_P450_sf"/>
</dbReference>
<evidence type="ECO:0000256" key="7">
    <source>
        <dbReference type="ARBA" id="ARBA00023033"/>
    </source>
</evidence>
<evidence type="ECO:0000256" key="4">
    <source>
        <dbReference type="ARBA" id="ARBA00022723"/>
    </source>
</evidence>
<proteinExistence type="inferred from homology"/>
<dbReference type="InterPro" id="IPR017972">
    <property type="entry name" value="Cyt_P450_CS"/>
</dbReference>
<keyword evidence="5 9" id="KW-0560">Oxidoreductase</keyword>
<dbReference type="Proteomes" id="UP000193144">
    <property type="component" value="Unassembled WGS sequence"/>
</dbReference>
<evidence type="ECO:0000256" key="5">
    <source>
        <dbReference type="ARBA" id="ARBA00023002"/>
    </source>
</evidence>